<proteinExistence type="predicted"/>
<dbReference type="RefSeq" id="WP_207862476.1">
    <property type="nucleotide sequence ID" value="NZ_JAFREP010000038.1"/>
</dbReference>
<evidence type="ECO:0000313" key="1">
    <source>
        <dbReference type="EMBL" id="MBO1322504.1"/>
    </source>
</evidence>
<dbReference type="InterPro" id="IPR011042">
    <property type="entry name" value="6-blade_b-propeller_TolB-like"/>
</dbReference>
<keyword evidence="2" id="KW-1185">Reference proteome</keyword>
<name>A0A8J7QEK7_9BACT</name>
<sequence>MIYLLFALALQSQTTIGPVDLYQPLFPRNFAKGDDGTFYILDPEEHQVRHYSTQITRLKTFGGKGEGPGEFSFSSSINYLDGAVYVEDTGFFTLFHDDGKPREKIRKPFDADWFPTGKSWIALKRSKSMQYIELIWLSRDFKQQRILATDLDTSFEGTSFNPEGRPIPPAFSKMRNRMAIADKQRFSIKVFDTHTGTLLHTIKEKVERIPYDREWGEISAKRMLAMLTAYNALDSTPSSFNFPNYFPPIQKLEYTVDDHLIAYGLLRPGRIKPDFAFDLSGKRVPIKGGPEDKIFRVLMQYNGFAYVNIFKNEEVFIQKAQLSELPAILAASKNR</sequence>
<dbReference type="Proteomes" id="UP000664417">
    <property type="component" value="Unassembled WGS sequence"/>
</dbReference>
<protein>
    <submittedName>
        <fullName evidence="1">Uncharacterized protein</fullName>
    </submittedName>
</protein>
<organism evidence="1 2">
    <name type="scientific">Acanthopleuribacter pedis</name>
    <dbReference type="NCBI Taxonomy" id="442870"/>
    <lineage>
        <taxon>Bacteria</taxon>
        <taxon>Pseudomonadati</taxon>
        <taxon>Acidobacteriota</taxon>
        <taxon>Holophagae</taxon>
        <taxon>Acanthopleuribacterales</taxon>
        <taxon>Acanthopleuribacteraceae</taxon>
        <taxon>Acanthopleuribacter</taxon>
    </lineage>
</organism>
<dbReference type="AlphaFoldDB" id="A0A8J7QEK7"/>
<gene>
    <name evidence="1" type="ORF">J3U88_28785</name>
</gene>
<evidence type="ECO:0000313" key="2">
    <source>
        <dbReference type="Proteomes" id="UP000664417"/>
    </source>
</evidence>
<dbReference type="SUPFAM" id="SSF63825">
    <property type="entry name" value="YWTD domain"/>
    <property type="match status" value="1"/>
</dbReference>
<dbReference type="Gene3D" id="2.120.10.30">
    <property type="entry name" value="TolB, C-terminal domain"/>
    <property type="match status" value="1"/>
</dbReference>
<accession>A0A8J7QEK7</accession>
<comment type="caution">
    <text evidence="1">The sequence shown here is derived from an EMBL/GenBank/DDBJ whole genome shotgun (WGS) entry which is preliminary data.</text>
</comment>
<reference evidence="1" key="1">
    <citation type="submission" date="2021-03" db="EMBL/GenBank/DDBJ databases">
        <authorList>
            <person name="Wang G."/>
        </authorList>
    </citation>
    <scope>NUCLEOTIDE SEQUENCE</scope>
    <source>
        <strain evidence="1">KCTC 12899</strain>
    </source>
</reference>
<dbReference type="EMBL" id="JAFREP010000038">
    <property type="protein sequence ID" value="MBO1322504.1"/>
    <property type="molecule type" value="Genomic_DNA"/>
</dbReference>